<dbReference type="InterPro" id="IPR036236">
    <property type="entry name" value="Znf_C2H2_sf"/>
</dbReference>
<sequence length="546" mass="62589">MERMEREVWRARCFSSVKAAFPPPRSDQTGMASAMGRRAHLGMSLVCGSCKQRFHSVLDLQRHRSFSLCTEAERYGCPHCSLDFEVREVLREHMKTHEIPIAVPQPIRPFSAPVEKPAPAAEKQQPSPTKQVAAKRIGFTKIRFEDCKRCDECSCIYLHEKDYEKHMRNFHRRKELRKSKKLKKGCRSCCNHCNCKDDHTAPVTVETERGNKNLFHFNIKDRWSKVVSKSIVEVCNGTKFDEQMTVVKDEPQNDLDLTHLLKKTTESSYFIEGMKVFRWAVRAGPWQPTEAEWTKAASLIQPEEKERIGKFVFKKDAKSSMLGRLLIRKFLVQETGCLNSDLLVERDMHGKPVYPANSSVVFNVSHQGDFAVLAGASGCLPGHQLGIDVMKLEYTGGKDLSEFFRIMTRNFSPKEWTLIKRFPNENEQLKEFCRHWSLKESYVKATGTGITVNLQNLSFHTTALLDPDLIVTDTVLSSSGEKLTEWYFEESLLDAEHCVSLCRNFNVASLEKFEHLSISDLFLGLDPVNSEDTDYTLKFLSKDERP</sequence>
<evidence type="ECO:0000313" key="12">
    <source>
        <dbReference type="EMBL" id="CAB3368133.1"/>
    </source>
</evidence>
<dbReference type="GO" id="GO:0000287">
    <property type="term" value="F:magnesium ion binding"/>
    <property type="evidence" value="ECO:0007669"/>
    <property type="project" value="InterPro"/>
</dbReference>
<dbReference type="Proteomes" id="UP000494165">
    <property type="component" value="Unassembled WGS sequence"/>
</dbReference>
<dbReference type="PANTHER" id="PTHR12215:SF10">
    <property type="entry name" value="L-AMINOADIPATE-SEMIALDEHYDE DEHYDROGENASE-PHOSPHOPANTETHEINYL TRANSFERASE"/>
    <property type="match status" value="1"/>
</dbReference>
<dbReference type="PROSITE" id="PS00028">
    <property type="entry name" value="ZINC_FINGER_C2H2_1"/>
    <property type="match status" value="2"/>
</dbReference>
<comment type="catalytic activity">
    <reaction evidence="7">
        <text>apo-[ACP] + CoA = holo-[ACP] + adenosine 3',5'-bisphosphate + H(+)</text>
        <dbReference type="Rhea" id="RHEA:12068"/>
        <dbReference type="Rhea" id="RHEA-COMP:9685"/>
        <dbReference type="Rhea" id="RHEA-COMP:9690"/>
        <dbReference type="ChEBI" id="CHEBI:15378"/>
        <dbReference type="ChEBI" id="CHEBI:29999"/>
        <dbReference type="ChEBI" id="CHEBI:57287"/>
        <dbReference type="ChEBI" id="CHEBI:58343"/>
        <dbReference type="ChEBI" id="CHEBI:64479"/>
        <dbReference type="EC" id="2.7.8.7"/>
    </reaction>
    <physiologicalReaction direction="left-to-right" evidence="7">
        <dbReference type="Rhea" id="RHEA:12069"/>
    </physiologicalReaction>
</comment>
<dbReference type="Gene3D" id="3.30.160.60">
    <property type="entry name" value="Classic Zinc Finger"/>
    <property type="match status" value="1"/>
</dbReference>
<dbReference type="EMBL" id="CADEPI010000036">
    <property type="protein sequence ID" value="CAB3368133.1"/>
    <property type="molecule type" value="Genomic_DNA"/>
</dbReference>
<evidence type="ECO:0000256" key="7">
    <source>
        <dbReference type="ARBA" id="ARBA00048641"/>
    </source>
</evidence>
<feature type="compositionally biased region" description="Low complexity" evidence="10">
    <location>
        <begin position="112"/>
        <end position="123"/>
    </location>
</feature>
<accession>A0A8S1CKI3</accession>
<evidence type="ECO:0000256" key="6">
    <source>
        <dbReference type="ARBA" id="ARBA00033443"/>
    </source>
</evidence>
<protein>
    <recommendedName>
        <fullName evidence="3">L-aminoadipate-semialdehyde dehydrogenase-phosphopantetheinyl transferase</fullName>
        <ecNumber evidence="2">2.7.8.7</ecNumber>
    </recommendedName>
    <alternativeName>
        <fullName evidence="5">4'-phosphopantetheinyl transferase</fullName>
    </alternativeName>
    <alternativeName>
        <fullName evidence="6">Alpha-aminoadipic semialdehyde dehydrogenase-phosphopantetheinyl transferase</fullName>
    </alternativeName>
</protein>
<comment type="similarity">
    <text evidence="1">Belongs to the P-Pant transferase superfamily. AcpS family.</text>
</comment>
<evidence type="ECO:0000256" key="1">
    <source>
        <dbReference type="ARBA" id="ARBA00006195"/>
    </source>
</evidence>
<dbReference type="EC" id="2.7.8.7" evidence="2"/>
<reference evidence="12 13" key="1">
    <citation type="submission" date="2020-04" db="EMBL/GenBank/DDBJ databases">
        <authorList>
            <person name="Alioto T."/>
            <person name="Alioto T."/>
            <person name="Gomez Garrido J."/>
        </authorList>
    </citation>
    <scope>NUCLEOTIDE SEQUENCE [LARGE SCALE GENOMIC DNA]</scope>
</reference>
<evidence type="ECO:0000256" key="9">
    <source>
        <dbReference type="PROSITE-ProRule" id="PRU00042"/>
    </source>
</evidence>
<dbReference type="PANTHER" id="PTHR12215">
    <property type="entry name" value="PHOSPHOPANTETHEINE TRANSFERASE"/>
    <property type="match status" value="1"/>
</dbReference>
<dbReference type="GO" id="GO:0008270">
    <property type="term" value="F:zinc ion binding"/>
    <property type="evidence" value="ECO:0007669"/>
    <property type="project" value="UniProtKB-KW"/>
</dbReference>
<dbReference type="PROSITE" id="PS50157">
    <property type="entry name" value="ZINC_FINGER_C2H2_2"/>
    <property type="match status" value="1"/>
</dbReference>
<dbReference type="InterPro" id="IPR037143">
    <property type="entry name" value="4-PPantetheinyl_Trfase_dom_sf"/>
</dbReference>
<dbReference type="InterPro" id="IPR008278">
    <property type="entry name" value="4-PPantetheinyl_Trfase_dom"/>
</dbReference>
<dbReference type="SUPFAM" id="SSF57667">
    <property type="entry name" value="beta-beta-alpha zinc fingers"/>
    <property type="match status" value="1"/>
</dbReference>
<dbReference type="FunFam" id="3.90.470.20:FF:000003">
    <property type="entry name" value="L-aminoadipate-semialdehyde dehydrogenase-phosphopantetheinyl transferase"/>
    <property type="match status" value="1"/>
</dbReference>
<keyword evidence="9" id="KW-0862">Zinc</keyword>
<keyword evidence="9" id="KW-0479">Metal-binding</keyword>
<comment type="catalytic activity">
    <reaction evidence="8">
        <text>apo-[ACP] + acetyl-CoA = acetyl-[ACP] + adenosine 3',5'-bisphosphate + H(+)</text>
        <dbReference type="Rhea" id="RHEA:46564"/>
        <dbReference type="Rhea" id="RHEA-COMP:9621"/>
        <dbReference type="Rhea" id="RHEA-COMP:9690"/>
        <dbReference type="ChEBI" id="CHEBI:15378"/>
        <dbReference type="ChEBI" id="CHEBI:29999"/>
        <dbReference type="ChEBI" id="CHEBI:57288"/>
        <dbReference type="ChEBI" id="CHEBI:58343"/>
        <dbReference type="ChEBI" id="CHEBI:78446"/>
    </reaction>
    <physiologicalReaction direction="left-to-right" evidence="8">
        <dbReference type="Rhea" id="RHEA:46565"/>
    </physiologicalReaction>
</comment>
<evidence type="ECO:0000256" key="5">
    <source>
        <dbReference type="ARBA" id="ARBA00030484"/>
    </source>
</evidence>
<evidence type="ECO:0000259" key="11">
    <source>
        <dbReference type="PROSITE" id="PS50157"/>
    </source>
</evidence>
<dbReference type="InterPro" id="IPR050559">
    <property type="entry name" value="P-Pant_transferase_sf"/>
</dbReference>
<dbReference type="SUPFAM" id="SSF56214">
    <property type="entry name" value="4'-phosphopantetheinyl transferase"/>
    <property type="match status" value="2"/>
</dbReference>
<dbReference type="InterPro" id="IPR055066">
    <property type="entry name" value="AASDHPPT_N"/>
</dbReference>
<dbReference type="InterPro" id="IPR013087">
    <property type="entry name" value="Znf_C2H2_type"/>
</dbReference>
<keyword evidence="13" id="KW-1185">Reference proteome</keyword>
<evidence type="ECO:0000256" key="3">
    <source>
        <dbReference type="ARBA" id="ARBA00016301"/>
    </source>
</evidence>
<dbReference type="GO" id="GO:0019878">
    <property type="term" value="P:lysine biosynthetic process via aminoadipic acid"/>
    <property type="evidence" value="ECO:0007669"/>
    <property type="project" value="TreeGrafter"/>
</dbReference>
<evidence type="ECO:0000256" key="4">
    <source>
        <dbReference type="ARBA" id="ARBA00022679"/>
    </source>
</evidence>
<dbReference type="Pfam" id="PF22624">
    <property type="entry name" value="AASDHPPT_N"/>
    <property type="match status" value="1"/>
</dbReference>
<keyword evidence="9" id="KW-0863">Zinc-finger</keyword>
<dbReference type="GO" id="GO:0008897">
    <property type="term" value="F:holo-[acyl-carrier-protein] synthase activity"/>
    <property type="evidence" value="ECO:0007669"/>
    <property type="project" value="UniProtKB-EC"/>
</dbReference>
<dbReference type="Pfam" id="PF01648">
    <property type="entry name" value="ACPS"/>
    <property type="match status" value="1"/>
</dbReference>
<gene>
    <name evidence="12" type="ORF">CLODIP_2_CD08072</name>
</gene>
<evidence type="ECO:0000256" key="2">
    <source>
        <dbReference type="ARBA" id="ARBA00013172"/>
    </source>
</evidence>
<dbReference type="OrthoDB" id="26719at2759"/>
<dbReference type="AlphaFoldDB" id="A0A8S1CKI3"/>
<organism evidence="12 13">
    <name type="scientific">Cloeon dipterum</name>
    <dbReference type="NCBI Taxonomy" id="197152"/>
    <lineage>
        <taxon>Eukaryota</taxon>
        <taxon>Metazoa</taxon>
        <taxon>Ecdysozoa</taxon>
        <taxon>Arthropoda</taxon>
        <taxon>Hexapoda</taxon>
        <taxon>Insecta</taxon>
        <taxon>Pterygota</taxon>
        <taxon>Palaeoptera</taxon>
        <taxon>Ephemeroptera</taxon>
        <taxon>Pisciforma</taxon>
        <taxon>Baetidae</taxon>
        <taxon>Cloeon</taxon>
    </lineage>
</organism>
<keyword evidence="4" id="KW-0808">Transferase</keyword>
<name>A0A8S1CKI3_9INSE</name>
<feature type="region of interest" description="Disordered" evidence="10">
    <location>
        <begin position="108"/>
        <end position="132"/>
    </location>
</feature>
<feature type="domain" description="C2H2-type" evidence="11">
    <location>
        <begin position="75"/>
        <end position="97"/>
    </location>
</feature>
<dbReference type="GO" id="GO:0005829">
    <property type="term" value="C:cytosol"/>
    <property type="evidence" value="ECO:0007669"/>
    <property type="project" value="TreeGrafter"/>
</dbReference>
<evidence type="ECO:0000256" key="10">
    <source>
        <dbReference type="SAM" id="MobiDB-lite"/>
    </source>
</evidence>
<evidence type="ECO:0000313" key="13">
    <source>
        <dbReference type="Proteomes" id="UP000494165"/>
    </source>
</evidence>
<comment type="caution">
    <text evidence="12">The sequence shown here is derived from an EMBL/GenBank/DDBJ whole genome shotgun (WGS) entry which is preliminary data.</text>
</comment>
<evidence type="ECO:0000256" key="8">
    <source>
        <dbReference type="ARBA" id="ARBA00048794"/>
    </source>
</evidence>
<proteinExistence type="inferred from homology"/>
<dbReference type="Gene3D" id="3.90.470.20">
    <property type="entry name" value="4'-phosphopantetheinyl transferase domain"/>
    <property type="match status" value="2"/>
</dbReference>
<dbReference type="SMART" id="SM00355">
    <property type="entry name" value="ZnF_C2H2"/>
    <property type="match status" value="3"/>
</dbReference>